<dbReference type="AlphaFoldDB" id="A0AAD3H4T0"/>
<feature type="compositionally biased region" description="Basic and acidic residues" evidence="1">
    <location>
        <begin position="102"/>
        <end position="112"/>
    </location>
</feature>
<feature type="region of interest" description="Disordered" evidence="1">
    <location>
        <begin position="1"/>
        <end position="197"/>
    </location>
</feature>
<feature type="region of interest" description="Disordered" evidence="1">
    <location>
        <begin position="542"/>
        <end position="572"/>
    </location>
</feature>
<dbReference type="InterPro" id="IPR027267">
    <property type="entry name" value="AH/BAR_dom_sf"/>
</dbReference>
<name>A0AAD3H4T0_9STRA</name>
<evidence type="ECO:0000256" key="1">
    <source>
        <dbReference type="SAM" id="MobiDB-lite"/>
    </source>
</evidence>
<feature type="compositionally biased region" description="Basic and acidic residues" evidence="1">
    <location>
        <begin position="85"/>
        <end position="94"/>
    </location>
</feature>
<feature type="region of interest" description="Disordered" evidence="1">
    <location>
        <begin position="312"/>
        <end position="337"/>
    </location>
</feature>
<comment type="caution">
    <text evidence="2">The sequence shown here is derived from an EMBL/GenBank/DDBJ whole genome shotgun (WGS) entry which is preliminary data.</text>
</comment>
<evidence type="ECO:0000313" key="2">
    <source>
        <dbReference type="EMBL" id="GFH50390.1"/>
    </source>
</evidence>
<dbReference type="Proteomes" id="UP001054902">
    <property type="component" value="Unassembled WGS sequence"/>
</dbReference>
<evidence type="ECO:0008006" key="4">
    <source>
        <dbReference type="Google" id="ProtNLM"/>
    </source>
</evidence>
<feature type="compositionally biased region" description="Basic and acidic residues" evidence="1">
    <location>
        <begin position="186"/>
        <end position="197"/>
    </location>
</feature>
<organism evidence="2 3">
    <name type="scientific">Chaetoceros tenuissimus</name>
    <dbReference type="NCBI Taxonomy" id="426638"/>
    <lineage>
        <taxon>Eukaryota</taxon>
        <taxon>Sar</taxon>
        <taxon>Stramenopiles</taxon>
        <taxon>Ochrophyta</taxon>
        <taxon>Bacillariophyta</taxon>
        <taxon>Coscinodiscophyceae</taxon>
        <taxon>Chaetocerotophycidae</taxon>
        <taxon>Chaetocerotales</taxon>
        <taxon>Chaetocerotaceae</taxon>
        <taxon>Chaetoceros</taxon>
    </lineage>
</organism>
<feature type="compositionally biased region" description="Basic and acidic residues" evidence="1">
    <location>
        <begin position="49"/>
        <end position="61"/>
    </location>
</feature>
<feature type="compositionally biased region" description="Polar residues" evidence="1">
    <location>
        <begin position="319"/>
        <end position="337"/>
    </location>
</feature>
<reference evidence="2 3" key="1">
    <citation type="journal article" date="2021" name="Sci. Rep.">
        <title>The genome of the diatom Chaetoceros tenuissimus carries an ancient integrated fragment of an extant virus.</title>
        <authorList>
            <person name="Hongo Y."/>
            <person name="Kimura K."/>
            <person name="Takaki Y."/>
            <person name="Yoshida Y."/>
            <person name="Baba S."/>
            <person name="Kobayashi G."/>
            <person name="Nagasaki K."/>
            <person name="Hano T."/>
            <person name="Tomaru Y."/>
        </authorList>
    </citation>
    <scope>NUCLEOTIDE SEQUENCE [LARGE SCALE GENOMIC DNA]</scope>
    <source>
        <strain evidence="2 3">NIES-3715</strain>
    </source>
</reference>
<dbReference type="Gene3D" id="1.20.1270.60">
    <property type="entry name" value="Arfaptin homology (AH) domain/BAR domain"/>
    <property type="match status" value="1"/>
</dbReference>
<keyword evidence="3" id="KW-1185">Reference proteome</keyword>
<gene>
    <name evidence="2" type="ORF">CTEN210_06866</name>
</gene>
<sequence>MDEVEKQMKGLAMENKADPPQDAPTEEEEEEQNETSASPSSNDPPSTKDANEEQEYSKPDPLEATDAADVEPEVVEETETSAANDEVKEEKAEDIQEENDEKSDPVEEKEVEAASDEPAEETEVKKEGDASPVENKETEKDENKAEDAATEATVEKQVEEVIEHPTEAPHPQAPKSSVLEPTSVLDTRDAQDPQERSREFLELRSYEAKRRSIYLSKMKSTALYWKAFREMMSKSYEETDRAENLMRGNVVANEAYGNFLKCAAENRLGYDGRTVDKRRGDRLKEDRAKKYEELGSGAMLLGVSVNLDRMESQRKEETATSNTGNIQNDLAGSTVANHGSLGKNSMIHELVNSQMEMADAFIENVNFVKDNALKKMTELRKELEAEVKVLSALGDATMQELAKAELDVHKTWKAYYSLAALLNTDLDAARKQRKAGNGNLNPNAVTDVWLLEMHYRMAVAYLTTVWEKSSKELTNLFAGMKEMECNRRFRLRELLVLFMERSKRLWNSIPPLLTPVLDEVNKTPTDLKEIEKDVSEKIRSKAQELQKSDEVNQGTGAKDPMNGPGLQGVPEPDAEFELQSPLMSGLICKVEVIYRKCDKMLSMWRQCLAVTTSDNYMHLFEIPAIADVKIGESPDVAFQALVPPVEVPTEDAVLEGYVPNGKTWFDHLTPEVSFDLKNCSISLNQEKGGATFEITETLFPGPFRREKSRKYALKLKDSQDVVTWLLALRELGAN</sequence>
<feature type="compositionally biased region" description="Acidic residues" evidence="1">
    <location>
        <begin position="24"/>
        <end position="33"/>
    </location>
</feature>
<protein>
    <recommendedName>
        <fullName evidence="4">PH domain-containing protein</fullName>
    </recommendedName>
</protein>
<dbReference type="EMBL" id="BLLK01000038">
    <property type="protein sequence ID" value="GFH50390.1"/>
    <property type="molecule type" value="Genomic_DNA"/>
</dbReference>
<feature type="compositionally biased region" description="Basic and acidic residues" evidence="1">
    <location>
        <begin position="122"/>
        <end position="167"/>
    </location>
</feature>
<feature type="compositionally biased region" description="Acidic residues" evidence="1">
    <location>
        <begin position="66"/>
        <end position="79"/>
    </location>
</feature>
<dbReference type="SUPFAM" id="SSF103657">
    <property type="entry name" value="BAR/IMD domain-like"/>
    <property type="match status" value="1"/>
</dbReference>
<evidence type="ECO:0000313" key="3">
    <source>
        <dbReference type="Proteomes" id="UP001054902"/>
    </source>
</evidence>
<proteinExistence type="predicted"/>
<accession>A0AAD3H4T0</accession>